<dbReference type="Pfam" id="PF00067">
    <property type="entry name" value="p450"/>
    <property type="match status" value="1"/>
</dbReference>
<gene>
    <name evidence="3" type="ORF">GCM10023175_34500</name>
</gene>
<keyword evidence="2" id="KW-0408">Iron</keyword>
<protein>
    <submittedName>
        <fullName evidence="3">Cytochrome P450</fullName>
    </submittedName>
</protein>
<dbReference type="PRINTS" id="PR00359">
    <property type="entry name" value="BP450"/>
</dbReference>
<dbReference type="CDD" id="cd11035">
    <property type="entry name" value="P450cam-like"/>
    <property type="match status" value="1"/>
</dbReference>
<dbReference type="EMBL" id="BAABGT010000040">
    <property type="protein sequence ID" value="GAA4548380.1"/>
    <property type="molecule type" value="Genomic_DNA"/>
</dbReference>
<keyword evidence="2" id="KW-0349">Heme</keyword>
<organism evidence="3 4">
    <name type="scientific">Pseudonocardia xishanensis</name>
    <dbReference type="NCBI Taxonomy" id="630995"/>
    <lineage>
        <taxon>Bacteria</taxon>
        <taxon>Bacillati</taxon>
        <taxon>Actinomycetota</taxon>
        <taxon>Actinomycetes</taxon>
        <taxon>Pseudonocardiales</taxon>
        <taxon>Pseudonocardiaceae</taxon>
        <taxon>Pseudonocardia</taxon>
    </lineage>
</organism>
<dbReference type="Gene3D" id="1.10.630.10">
    <property type="entry name" value="Cytochrome P450"/>
    <property type="match status" value="1"/>
</dbReference>
<evidence type="ECO:0000313" key="4">
    <source>
        <dbReference type="Proteomes" id="UP001501598"/>
    </source>
</evidence>
<comment type="similarity">
    <text evidence="1 2">Belongs to the cytochrome P450 family.</text>
</comment>
<evidence type="ECO:0000256" key="1">
    <source>
        <dbReference type="ARBA" id="ARBA00010617"/>
    </source>
</evidence>
<evidence type="ECO:0000313" key="3">
    <source>
        <dbReference type="EMBL" id="GAA4548380.1"/>
    </source>
</evidence>
<dbReference type="InterPro" id="IPR017972">
    <property type="entry name" value="Cyt_P450_CS"/>
</dbReference>
<dbReference type="PANTHER" id="PTHR46696">
    <property type="entry name" value="P450, PUTATIVE (EUROFUNG)-RELATED"/>
    <property type="match status" value="1"/>
</dbReference>
<keyword evidence="2" id="KW-0503">Monooxygenase</keyword>
<comment type="caution">
    <text evidence="3">The sequence shown here is derived from an EMBL/GenBank/DDBJ whole genome shotgun (WGS) entry which is preliminary data.</text>
</comment>
<dbReference type="PRINTS" id="PR00385">
    <property type="entry name" value="P450"/>
</dbReference>
<dbReference type="InterPro" id="IPR002397">
    <property type="entry name" value="Cyt_P450_B"/>
</dbReference>
<dbReference type="PROSITE" id="PS00086">
    <property type="entry name" value="CYTOCHROME_P450"/>
    <property type="match status" value="1"/>
</dbReference>
<dbReference type="PANTHER" id="PTHR46696:SF6">
    <property type="entry name" value="P450, PUTATIVE (EUROFUNG)-RELATED"/>
    <property type="match status" value="1"/>
</dbReference>
<sequence>MDQSLVEHFVEHFDHHDPRLGAEPEPIYAAMRADHPVAHSDVHGGFWVISDYENARYVLQHPELFTTRETVTIPPGLGNARPLLPLELDPPEHVKYRNLLAPVFAPRRIEALGEKIRANCDRLIDAFIDRGGCDLVSEFASPLPSMIFVEMMGLPYEHYTQFHTWKDVILHGHHDDVDGSKRKAAGQEVHTYINELIGRRKSDLSDDIISVLITAEVEGEKLTDEEIIDVTYLLFLAGLDTVTSAISLSFLHLATDAARREAIVADPSLIPAAVEELLRYESLVMAGRTVVEDTEVGGVEMRKGDRVLVNTISANRDSTFFENADEIDFSRRERRHLAFSVGPHRCVGSHLARLELRVAMERFHQRIPDYRVPAEVTPKRYLTSVAGIETLPLEWTR</sequence>
<proteinExistence type="inferred from homology"/>
<dbReference type="InterPro" id="IPR001128">
    <property type="entry name" value="Cyt_P450"/>
</dbReference>
<keyword evidence="2" id="KW-0560">Oxidoreductase</keyword>
<dbReference type="InterPro" id="IPR036396">
    <property type="entry name" value="Cyt_P450_sf"/>
</dbReference>
<accession>A0ABP8RTE7</accession>
<dbReference type="Proteomes" id="UP001501598">
    <property type="component" value="Unassembled WGS sequence"/>
</dbReference>
<reference evidence="4" key="1">
    <citation type="journal article" date="2019" name="Int. J. Syst. Evol. Microbiol.">
        <title>The Global Catalogue of Microorganisms (GCM) 10K type strain sequencing project: providing services to taxonomists for standard genome sequencing and annotation.</title>
        <authorList>
            <consortium name="The Broad Institute Genomics Platform"/>
            <consortium name="The Broad Institute Genome Sequencing Center for Infectious Disease"/>
            <person name="Wu L."/>
            <person name="Ma J."/>
        </authorList>
    </citation>
    <scope>NUCLEOTIDE SEQUENCE [LARGE SCALE GENOMIC DNA]</scope>
    <source>
        <strain evidence="4">JCM 17906</strain>
    </source>
</reference>
<keyword evidence="4" id="KW-1185">Reference proteome</keyword>
<dbReference type="SUPFAM" id="SSF48264">
    <property type="entry name" value="Cytochrome P450"/>
    <property type="match status" value="1"/>
</dbReference>
<name>A0ABP8RTE7_9PSEU</name>
<keyword evidence="2" id="KW-0479">Metal-binding</keyword>
<evidence type="ECO:0000256" key="2">
    <source>
        <dbReference type="RuleBase" id="RU000461"/>
    </source>
</evidence>
<dbReference type="RefSeq" id="WP_345419052.1">
    <property type="nucleotide sequence ID" value="NZ_BAABGT010000040.1"/>
</dbReference>